<keyword evidence="6" id="KW-0326">Glycosidase</keyword>
<dbReference type="PANTHER" id="PTHR31737">
    <property type="entry name" value="PROTEIN TOS1"/>
    <property type="match status" value="1"/>
</dbReference>
<keyword evidence="4 8" id="KW-0732">Signal</keyword>
<dbReference type="Pfam" id="PF10290">
    <property type="entry name" value="YJL171C_Tos1_N"/>
    <property type="match status" value="1"/>
</dbReference>
<comment type="catalytic activity">
    <reaction evidence="1">
        <text>Hydrolysis of (1-&gt;3)-beta-D-glucosidic linkages in (1-&gt;3)-beta-D-glucans.</text>
        <dbReference type="EC" id="3.2.1.39"/>
    </reaction>
</comment>
<dbReference type="OrthoDB" id="118256at2759"/>
<dbReference type="EMBL" id="LT598453">
    <property type="protein sequence ID" value="SCV03425.1"/>
    <property type="molecule type" value="Genomic_DNA"/>
</dbReference>
<evidence type="ECO:0000256" key="1">
    <source>
        <dbReference type="ARBA" id="ARBA00000382"/>
    </source>
</evidence>
<name>A0A1G4KG11_9SACH</name>
<evidence type="ECO:0000256" key="7">
    <source>
        <dbReference type="ARBA" id="ARBA00023316"/>
    </source>
</evidence>
<dbReference type="InterPro" id="IPR018805">
    <property type="entry name" value="YJL171C/Tos1_C"/>
</dbReference>
<feature type="chain" id="PRO_5009236488" description="glucan endo-1,3-beta-D-glucosidase" evidence="8">
    <location>
        <begin position="23"/>
        <end position="397"/>
    </location>
</feature>
<evidence type="ECO:0000256" key="3">
    <source>
        <dbReference type="ARBA" id="ARBA00012780"/>
    </source>
</evidence>
<keyword evidence="12" id="KW-1185">Reference proteome</keyword>
<gene>
    <name evidence="11" type="ORF">LANO_0G04060G</name>
</gene>
<reference evidence="12" key="1">
    <citation type="submission" date="2016-03" db="EMBL/GenBank/DDBJ databases">
        <authorList>
            <person name="Devillers Hugo."/>
        </authorList>
    </citation>
    <scope>NUCLEOTIDE SEQUENCE [LARGE SCALE GENOMIC DNA]</scope>
</reference>
<dbReference type="GO" id="GO:0009277">
    <property type="term" value="C:fungal-type cell wall"/>
    <property type="evidence" value="ECO:0007669"/>
    <property type="project" value="TreeGrafter"/>
</dbReference>
<evidence type="ECO:0000256" key="2">
    <source>
        <dbReference type="ARBA" id="ARBA00006055"/>
    </source>
</evidence>
<keyword evidence="7" id="KW-0961">Cell wall biogenesis/degradation</keyword>
<evidence type="ECO:0000256" key="8">
    <source>
        <dbReference type="SAM" id="SignalP"/>
    </source>
</evidence>
<evidence type="ECO:0000313" key="11">
    <source>
        <dbReference type="EMBL" id="SCV03425.1"/>
    </source>
</evidence>
<accession>A0A1G4KG11</accession>
<evidence type="ECO:0000313" key="12">
    <source>
        <dbReference type="Proteomes" id="UP000189911"/>
    </source>
</evidence>
<sequence>MLLQNLLITVAGLCELSTVVNAVQSYQKIEFSNVGFTGSYTPVDSIKNPDTDKCSCSVGSKEWFSGDNAPISEAVSVHFRGPLTLNQFAFYNSSSFTVGDSSSSSSWNRVAYFNAQSQTAENVTFLTKAGTDSPVLGKALSFAGSDGVSSSTTASLLSADTLIKSDDEYVIFSNVSCPKSSSKNSCGVYRDGIPALHGFVGDIKMFVFDFDMPTETQSNSSSFDYFDMPAIWLLNDQIPRTSQYPTNANCSCWASGCGEFDIFEVMNGTERNNLYSTFHTFQGIEDLGTGIQAGGYISRDTSNSMKGGVVFDSNGNTVVFMSNDTSFDQSISADSVNSLLSAFSQDEAYSTKLATISATAPSSTSKSGAHSLFEKGAGNLWFYAFTFLTSVAHTMLF</sequence>
<evidence type="ECO:0000256" key="5">
    <source>
        <dbReference type="ARBA" id="ARBA00022801"/>
    </source>
</evidence>
<evidence type="ECO:0000256" key="4">
    <source>
        <dbReference type="ARBA" id="ARBA00022729"/>
    </source>
</evidence>
<dbReference type="PANTHER" id="PTHR31737:SF3">
    <property type="entry name" value="CELL WALL PROTEIN YJL171C"/>
    <property type="match status" value="1"/>
</dbReference>
<keyword evidence="5" id="KW-0378">Hydrolase</keyword>
<feature type="domain" description="Cell wall protein YJL171C/Tos1 C-terminal" evidence="9">
    <location>
        <begin position="105"/>
        <end position="339"/>
    </location>
</feature>
<dbReference type="Pfam" id="PF10287">
    <property type="entry name" value="YJL171C_Tos1_C"/>
    <property type="match status" value="1"/>
</dbReference>
<comment type="similarity">
    <text evidence="2">Belongs to the PGA52 family.</text>
</comment>
<dbReference type="InterPro" id="IPR018807">
    <property type="entry name" value="YJL171C/Tos1_N"/>
</dbReference>
<evidence type="ECO:0000256" key="6">
    <source>
        <dbReference type="ARBA" id="ARBA00023295"/>
    </source>
</evidence>
<dbReference type="Proteomes" id="UP000189911">
    <property type="component" value="Chromosome G"/>
</dbReference>
<proteinExistence type="inferred from homology"/>
<dbReference type="EC" id="3.2.1.39" evidence="3"/>
<feature type="signal peptide" evidence="8">
    <location>
        <begin position="1"/>
        <end position="22"/>
    </location>
</feature>
<evidence type="ECO:0000259" key="9">
    <source>
        <dbReference type="Pfam" id="PF10287"/>
    </source>
</evidence>
<dbReference type="GO" id="GO:0042973">
    <property type="term" value="F:glucan endo-1,3-beta-D-glucosidase activity"/>
    <property type="evidence" value="ECO:0007669"/>
    <property type="project" value="UniProtKB-EC"/>
</dbReference>
<organism evidence="11 12">
    <name type="scientific">Lachancea nothofagi CBS 11611</name>
    <dbReference type="NCBI Taxonomy" id="1266666"/>
    <lineage>
        <taxon>Eukaryota</taxon>
        <taxon>Fungi</taxon>
        <taxon>Dikarya</taxon>
        <taxon>Ascomycota</taxon>
        <taxon>Saccharomycotina</taxon>
        <taxon>Saccharomycetes</taxon>
        <taxon>Saccharomycetales</taxon>
        <taxon>Saccharomycetaceae</taxon>
        <taxon>Lachancea</taxon>
    </lineage>
</organism>
<dbReference type="AlphaFoldDB" id="A0A1G4KG11"/>
<dbReference type="GO" id="GO:0071555">
    <property type="term" value="P:cell wall organization"/>
    <property type="evidence" value="ECO:0007669"/>
    <property type="project" value="UniProtKB-KW"/>
</dbReference>
<feature type="domain" description="Cell wall protein YJL171C/Tos1 N-terminal" evidence="10">
    <location>
        <begin position="27"/>
        <end position="93"/>
    </location>
</feature>
<protein>
    <recommendedName>
        <fullName evidence="3">glucan endo-1,3-beta-D-glucosidase</fullName>
        <ecNumber evidence="3">3.2.1.39</ecNumber>
    </recommendedName>
</protein>
<evidence type="ECO:0000259" key="10">
    <source>
        <dbReference type="Pfam" id="PF10290"/>
    </source>
</evidence>